<name>A0ABR9B239_9BACL</name>
<protein>
    <submittedName>
        <fullName evidence="1">Uncharacterized protein</fullName>
    </submittedName>
</protein>
<dbReference type="EMBL" id="JACYTN010000009">
    <property type="protein sequence ID" value="MBD8499251.1"/>
    <property type="molecule type" value="Genomic_DNA"/>
</dbReference>
<sequence>MYGTTWEDLKPEEVVKRATIVVEGKFDFYTYYTDGTSSLTIGFAFKADKLYKGHEFDLIMVAADENDKEWIEKHQKITGDSFYF</sequence>
<accession>A0ABR9B239</accession>
<keyword evidence="2" id="KW-1185">Reference proteome</keyword>
<reference evidence="1 2" key="1">
    <citation type="submission" date="2020-09" db="EMBL/GenBank/DDBJ databases">
        <title>Paenibacillus sp. CAU 1523 isolated from sand of Haeundae Beach.</title>
        <authorList>
            <person name="Kim W."/>
        </authorList>
    </citation>
    <scope>NUCLEOTIDE SEQUENCE [LARGE SCALE GENOMIC DNA]</scope>
    <source>
        <strain evidence="1 2">CAU 1523</strain>
    </source>
</reference>
<evidence type="ECO:0000313" key="1">
    <source>
        <dbReference type="EMBL" id="MBD8499251.1"/>
    </source>
</evidence>
<gene>
    <name evidence="1" type="ORF">IFO66_13215</name>
</gene>
<organism evidence="1 2">
    <name type="scientific">Paenibacillus arenosi</name>
    <dbReference type="NCBI Taxonomy" id="2774142"/>
    <lineage>
        <taxon>Bacteria</taxon>
        <taxon>Bacillati</taxon>
        <taxon>Bacillota</taxon>
        <taxon>Bacilli</taxon>
        <taxon>Bacillales</taxon>
        <taxon>Paenibacillaceae</taxon>
        <taxon>Paenibacillus</taxon>
    </lineage>
</organism>
<comment type="caution">
    <text evidence="1">The sequence shown here is derived from an EMBL/GenBank/DDBJ whole genome shotgun (WGS) entry which is preliminary data.</text>
</comment>
<evidence type="ECO:0000313" key="2">
    <source>
        <dbReference type="Proteomes" id="UP000634529"/>
    </source>
</evidence>
<dbReference type="Proteomes" id="UP000634529">
    <property type="component" value="Unassembled WGS sequence"/>
</dbReference>
<proteinExistence type="predicted"/>